<dbReference type="GeneID" id="117369282"/>
<dbReference type="InterPro" id="IPR050618">
    <property type="entry name" value="Ubq-SigPath_Reg"/>
</dbReference>
<dbReference type="Pfam" id="PF10607">
    <property type="entry name" value="CTLH"/>
    <property type="match status" value="1"/>
</dbReference>
<reference evidence="4 5" key="1">
    <citation type="submission" date="2025-04" db="UniProtKB">
        <authorList>
            <consortium name="RefSeq"/>
        </authorList>
    </citation>
    <scope>IDENTIFICATION</scope>
</reference>
<sequence length="398" mass="44920">MLGRGVILKVLNKFHPRGPPVNQFSISTCYSTSFWIHLLRLKERKFNRRFRMSYAEKPDEITKDEWMEKLNNLHIQRADMNRLIMNYLVTEGFKEAAEKFRMESGIEPSVDLETLDERIKIREMILKGQIQEAIALINSLHPELLDTNRYLYFHLQMEDLHKCGRLLRREEQAFLQGVRRELASQADEAAAAPPEGPGASHEEAEEAEAPVEAQAQAWEEAEAQAQAQAWEEAEAQAQAWEEAEAQAQAWEEAEAQAREEAEAEAQTRAEALGEALARAQPHKPPSHTPSPRHTPSPITPLPPPLRPFCFWTPSPSLSGFPPEQHDQPQKEAGLLHAPSTSPTQTVPGLGAVLERLGKIEEALITLIQEHQSLRERLARLERDEEGGHASSHEPPSSQ</sequence>
<gene>
    <name evidence="4 5" type="primary">GID8</name>
</gene>
<proteinExistence type="predicted"/>
<feature type="region of interest" description="Disordered" evidence="1">
    <location>
        <begin position="377"/>
        <end position="398"/>
    </location>
</feature>
<accession>A0A6P8SKY4</accession>
<organism evidence="3 5">
    <name type="scientific">Geotrypetes seraphini</name>
    <name type="common">Gaboon caecilian</name>
    <name type="synonym">Caecilia seraphini</name>
    <dbReference type="NCBI Taxonomy" id="260995"/>
    <lineage>
        <taxon>Eukaryota</taxon>
        <taxon>Metazoa</taxon>
        <taxon>Chordata</taxon>
        <taxon>Craniata</taxon>
        <taxon>Vertebrata</taxon>
        <taxon>Euteleostomi</taxon>
        <taxon>Amphibia</taxon>
        <taxon>Gymnophiona</taxon>
        <taxon>Geotrypetes</taxon>
    </lineage>
</organism>
<dbReference type="CTD" id="54994"/>
<feature type="compositionally biased region" description="Low complexity" evidence="1">
    <location>
        <begin position="185"/>
        <end position="199"/>
    </location>
</feature>
<feature type="compositionally biased region" description="Pro residues" evidence="1">
    <location>
        <begin position="286"/>
        <end position="306"/>
    </location>
</feature>
<evidence type="ECO:0000313" key="5">
    <source>
        <dbReference type="RefSeq" id="XP_033819519.1"/>
    </source>
</evidence>
<dbReference type="RefSeq" id="XP_033819518.1">
    <property type="nucleotide sequence ID" value="XM_033963627.1"/>
</dbReference>
<dbReference type="SMART" id="SM00668">
    <property type="entry name" value="CTLH"/>
    <property type="match status" value="1"/>
</dbReference>
<dbReference type="PROSITE" id="PS50896">
    <property type="entry name" value="LISH"/>
    <property type="match status" value="1"/>
</dbReference>
<name>A0A6P8SKY4_GEOSA</name>
<dbReference type="OrthoDB" id="2415936at2759"/>
<evidence type="ECO:0000259" key="2">
    <source>
        <dbReference type="PROSITE" id="PS50897"/>
    </source>
</evidence>
<dbReference type="RefSeq" id="XP_033819519.1">
    <property type="nucleotide sequence ID" value="XM_033963628.1"/>
</dbReference>
<dbReference type="Pfam" id="PF08513">
    <property type="entry name" value="LisH"/>
    <property type="match status" value="1"/>
</dbReference>
<evidence type="ECO:0000256" key="1">
    <source>
        <dbReference type="SAM" id="MobiDB-lite"/>
    </source>
</evidence>
<feature type="region of interest" description="Disordered" evidence="1">
    <location>
        <begin position="185"/>
        <end position="347"/>
    </location>
</feature>
<dbReference type="KEGG" id="gsh:117369282"/>
<dbReference type="InterPro" id="IPR024964">
    <property type="entry name" value="CTLH/CRA"/>
</dbReference>
<feature type="compositionally biased region" description="Low complexity" evidence="1">
    <location>
        <begin position="210"/>
        <end position="250"/>
    </location>
</feature>
<protein>
    <submittedName>
        <fullName evidence="4 5">Glucose-induced degradation protein 8 homolog isoform X1</fullName>
    </submittedName>
</protein>
<dbReference type="InterPro" id="IPR006595">
    <property type="entry name" value="CTLH_C"/>
</dbReference>
<dbReference type="AlphaFoldDB" id="A0A6P8SKY4"/>
<dbReference type="Proteomes" id="UP000515159">
    <property type="component" value="Chromosome 11"/>
</dbReference>
<dbReference type="InterPro" id="IPR006594">
    <property type="entry name" value="LisH"/>
</dbReference>
<evidence type="ECO:0000313" key="3">
    <source>
        <dbReference type="Proteomes" id="UP000515159"/>
    </source>
</evidence>
<dbReference type="PANTHER" id="PTHR12864">
    <property type="entry name" value="RAN BINDING PROTEIN 9-RELATED"/>
    <property type="match status" value="1"/>
</dbReference>
<feature type="compositionally biased region" description="Basic and acidic residues" evidence="1">
    <location>
        <begin position="377"/>
        <end position="391"/>
    </location>
</feature>
<evidence type="ECO:0000313" key="4">
    <source>
        <dbReference type="RefSeq" id="XP_033819518.1"/>
    </source>
</evidence>
<dbReference type="PROSITE" id="PS50897">
    <property type="entry name" value="CTLH"/>
    <property type="match status" value="1"/>
</dbReference>
<feature type="domain" description="CTLH" evidence="2">
    <location>
        <begin position="114"/>
        <end position="174"/>
    </location>
</feature>
<keyword evidence="3" id="KW-1185">Reference proteome</keyword>
<feature type="compositionally biased region" description="Low complexity" evidence="1">
    <location>
        <begin position="264"/>
        <end position="279"/>
    </location>
</feature>
<dbReference type="SMART" id="SM00667">
    <property type="entry name" value="LisH"/>
    <property type="match status" value="1"/>
</dbReference>